<dbReference type="RefSeq" id="WP_203756961.1">
    <property type="nucleotide sequence ID" value="NZ_BONF01000060.1"/>
</dbReference>
<dbReference type="EMBL" id="BONF01000060">
    <property type="protein sequence ID" value="GIF86147.1"/>
    <property type="molecule type" value="Genomic_DNA"/>
</dbReference>
<dbReference type="InterPro" id="IPR050078">
    <property type="entry name" value="Ribosomal_L11_MeTrfase_PrmA"/>
</dbReference>
<keyword evidence="2" id="KW-0808">Transferase</keyword>
<dbReference type="GO" id="GO:0016279">
    <property type="term" value="F:protein-lysine N-methyltransferase activity"/>
    <property type="evidence" value="ECO:0007669"/>
    <property type="project" value="TreeGrafter"/>
</dbReference>
<evidence type="ECO:0000256" key="1">
    <source>
        <dbReference type="ARBA" id="ARBA00022603"/>
    </source>
</evidence>
<keyword evidence="3" id="KW-0689">Ribosomal protein</keyword>
<sequence length="214" mass="22417">MLPPQPAALDRLCLSPVPLVPEIRLHLAVDSIVWWARMEAEAHSRVPVPYWASAWAGGQAIARYVLDHPDTAHGRHALDLAAGSGLAGIAAGMAGAVSVTANDTDPYAVAAALLNGRANGVAVTGSEHDLLDGDAGDADLVLAGDVFYDAELADRMLPFLQRAAERGATVLIGDPGRDHLPSGQLIRVAGYDTAGAFTFSDAQLRHVEVYRLAA</sequence>
<protein>
    <submittedName>
        <fullName evidence="3">50S ribosomal protein L11 methyltransferase</fullName>
    </submittedName>
</protein>
<evidence type="ECO:0000256" key="2">
    <source>
        <dbReference type="ARBA" id="ARBA00022679"/>
    </source>
</evidence>
<evidence type="ECO:0000313" key="4">
    <source>
        <dbReference type="Proteomes" id="UP000601223"/>
    </source>
</evidence>
<dbReference type="PANTHER" id="PTHR43648:SF1">
    <property type="entry name" value="ELECTRON TRANSFER FLAVOPROTEIN BETA SUBUNIT LYSINE METHYLTRANSFERASE"/>
    <property type="match status" value="1"/>
</dbReference>
<dbReference type="AlphaFoldDB" id="A0A8J3JJU1"/>
<dbReference type="GO" id="GO:0005840">
    <property type="term" value="C:ribosome"/>
    <property type="evidence" value="ECO:0007669"/>
    <property type="project" value="UniProtKB-KW"/>
</dbReference>
<keyword evidence="3" id="KW-0687">Ribonucleoprotein</keyword>
<dbReference type="Gene3D" id="3.40.50.150">
    <property type="entry name" value="Vaccinia Virus protein VP39"/>
    <property type="match status" value="1"/>
</dbReference>
<organism evidence="3 4">
    <name type="scientific">Catellatospora bangladeshensis</name>
    <dbReference type="NCBI Taxonomy" id="310355"/>
    <lineage>
        <taxon>Bacteria</taxon>
        <taxon>Bacillati</taxon>
        <taxon>Actinomycetota</taxon>
        <taxon>Actinomycetes</taxon>
        <taxon>Micromonosporales</taxon>
        <taxon>Micromonosporaceae</taxon>
        <taxon>Catellatospora</taxon>
    </lineage>
</organism>
<dbReference type="InterPro" id="IPR029063">
    <property type="entry name" value="SAM-dependent_MTases_sf"/>
</dbReference>
<comment type="caution">
    <text evidence="3">The sequence shown here is derived from an EMBL/GenBank/DDBJ whole genome shotgun (WGS) entry which is preliminary data.</text>
</comment>
<dbReference type="SUPFAM" id="SSF53335">
    <property type="entry name" value="S-adenosyl-L-methionine-dependent methyltransferases"/>
    <property type="match status" value="1"/>
</dbReference>
<proteinExistence type="predicted"/>
<dbReference type="PANTHER" id="PTHR43648">
    <property type="entry name" value="ELECTRON TRANSFER FLAVOPROTEIN BETA SUBUNIT LYSINE METHYLTRANSFERASE"/>
    <property type="match status" value="1"/>
</dbReference>
<name>A0A8J3JJU1_9ACTN</name>
<keyword evidence="1 3" id="KW-0489">Methyltransferase</keyword>
<dbReference type="GO" id="GO:0032259">
    <property type="term" value="P:methylation"/>
    <property type="evidence" value="ECO:0007669"/>
    <property type="project" value="UniProtKB-KW"/>
</dbReference>
<keyword evidence="4" id="KW-1185">Reference proteome</keyword>
<dbReference type="Proteomes" id="UP000601223">
    <property type="component" value="Unassembled WGS sequence"/>
</dbReference>
<gene>
    <name evidence="3" type="ORF">Cba03nite_74960</name>
</gene>
<accession>A0A8J3JJU1</accession>
<evidence type="ECO:0000313" key="3">
    <source>
        <dbReference type="EMBL" id="GIF86147.1"/>
    </source>
</evidence>
<dbReference type="Pfam" id="PF06325">
    <property type="entry name" value="PrmA"/>
    <property type="match status" value="1"/>
</dbReference>
<reference evidence="3 4" key="1">
    <citation type="submission" date="2021-01" db="EMBL/GenBank/DDBJ databases">
        <title>Whole genome shotgun sequence of Catellatospora bangladeshensis NBRC 107357.</title>
        <authorList>
            <person name="Komaki H."/>
            <person name="Tamura T."/>
        </authorList>
    </citation>
    <scope>NUCLEOTIDE SEQUENCE [LARGE SCALE GENOMIC DNA]</scope>
    <source>
        <strain evidence="3 4">NBRC 107357</strain>
    </source>
</reference>